<proteinExistence type="predicted"/>
<dbReference type="EMBL" id="PGFE01000001">
    <property type="protein sequence ID" value="PJJ77795.1"/>
    <property type="molecule type" value="Genomic_DNA"/>
</dbReference>
<accession>A0A2M9D134</accession>
<comment type="caution">
    <text evidence="1">The sequence shown here is derived from an EMBL/GenBank/DDBJ whole genome shotgun (WGS) entry which is preliminary data.</text>
</comment>
<dbReference type="AlphaFoldDB" id="A0A2M9D134"/>
<dbReference type="RefSeq" id="WP_157802508.1">
    <property type="nucleotide sequence ID" value="NZ_BOOX01000010.1"/>
</dbReference>
<gene>
    <name evidence="1" type="ORF">CLV28_1021</name>
</gene>
<sequence>MSLPGEFIKADLKYHEEHLRSDLHRGEGPILHWVRAHTPHRGGRGTGVR</sequence>
<evidence type="ECO:0000313" key="1">
    <source>
        <dbReference type="EMBL" id="PJJ77795.1"/>
    </source>
</evidence>
<evidence type="ECO:0000313" key="2">
    <source>
        <dbReference type="Proteomes" id="UP000231693"/>
    </source>
</evidence>
<dbReference type="Proteomes" id="UP000231693">
    <property type="component" value="Unassembled WGS sequence"/>
</dbReference>
<reference evidence="1 2" key="1">
    <citation type="submission" date="2017-11" db="EMBL/GenBank/DDBJ databases">
        <title>Genomic Encyclopedia of Archaeal and Bacterial Type Strains, Phase II (KMG-II): From Individual Species to Whole Genera.</title>
        <authorList>
            <person name="Goeker M."/>
        </authorList>
    </citation>
    <scope>NUCLEOTIDE SEQUENCE [LARGE SCALE GENOMIC DNA]</scope>
    <source>
        <strain evidence="1 2">DSM 25478</strain>
    </source>
</reference>
<name>A0A2M9D134_9CELL</name>
<protein>
    <submittedName>
        <fullName evidence="1">Uncharacterized protein</fullName>
    </submittedName>
</protein>
<organism evidence="1 2">
    <name type="scientific">Sediminihabitans luteus</name>
    <dbReference type="NCBI Taxonomy" id="1138585"/>
    <lineage>
        <taxon>Bacteria</taxon>
        <taxon>Bacillati</taxon>
        <taxon>Actinomycetota</taxon>
        <taxon>Actinomycetes</taxon>
        <taxon>Micrococcales</taxon>
        <taxon>Cellulomonadaceae</taxon>
        <taxon>Sediminihabitans</taxon>
    </lineage>
</organism>
<keyword evidence="2" id="KW-1185">Reference proteome</keyword>